<evidence type="ECO:0000313" key="2">
    <source>
        <dbReference type="Proteomes" id="UP000315388"/>
    </source>
</evidence>
<dbReference type="Proteomes" id="UP000315388">
    <property type="component" value="Unassembled WGS sequence"/>
</dbReference>
<name>A0A502BL37_9HYPH</name>
<proteinExistence type="predicted"/>
<comment type="caution">
    <text evidence="1">The sequence shown here is derived from an EMBL/GenBank/DDBJ whole genome shotgun (WGS) entry which is preliminary data.</text>
</comment>
<sequence>MNMDENAAFISPEEGKMNCNACRVFVCGVVPGNAALTRSVTEAGLVAKLPGTIRFAAFAEQKRTRYIPCLMRSLSRNRYFYDLLMDLHLCASGLADMHWLILRCEFFKKVKRNGFFC</sequence>
<gene>
    <name evidence="1" type="ORF">FHY56_12145</name>
</gene>
<organism evidence="1 2">
    <name type="scientific">Brucella gallinifaecis</name>
    <dbReference type="NCBI Taxonomy" id="215590"/>
    <lineage>
        <taxon>Bacteria</taxon>
        <taxon>Pseudomonadati</taxon>
        <taxon>Pseudomonadota</taxon>
        <taxon>Alphaproteobacteria</taxon>
        <taxon>Hyphomicrobiales</taxon>
        <taxon>Brucellaceae</taxon>
        <taxon>Brucella/Ochrobactrum group</taxon>
        <taxon>Brucella</taxon>
    </lineage>
</organism>
<reference evidence="1 2" key="1">
    <citation type="journal article" date="2003" name="Int. J. Syst. Evol. Microbiol.">
        <title>Towards a standardized format for the description of a novel species (of an established genus): Ochrobactrum gallinifaecis sp. nov.</title>
        <authorList>
            <person name="Kampfer P."/>
            <person name="Buczolits S."/>
            <person name="Albrecht A."/>
            <person name="Busse H.J."/>
            <person name="Stackebrandt E."/>
        </authorList>
    </citation>
    <scope>NUCLEOTIDE SEQUENCE [LARGE SCALE GENOMIC DNA]</scope>
    <source>
        <strain evidence="1 2">ISO 196</strain>
    </source>
</reference>
<dbReference type="RefSeq" id="WP_140905465.1">
    <property type="nucleotide sequence ID" value="NZ_JBHTMD010000018.1"/>
</dbReference>
<accession>A0A502BL37</accession>
<dbReference type="EMBL" id="VEWJ01000008">
    <property type="protein sequence ID" value="TPF74764.1"/>
    <property type="molecule type" value="Genomic_DNA"/>
</dbReference>
<dbReference type="AlphaFoldDB" id="A0A502BL37"/>
<evidence type="ECO:0000313" key="1">
    <source>
        <dbReference type="EMBL" id="TPF74764.1"/>
    </source>
</evidence>
<protein>
    <submittedName>
        <fullName evidence="1">Uncharacterized protein</fullName>
    </submittedName>
</protein>
<keyword evidence="2" id="KW-1185">Reference proteome</keyword>